<dbReference type="SMART" id="SM00822">
    <property type="entry name" value="PKS_KR"/>
    <property type="match status" value="1"/>
</dbReference>
<evidence type="ECO:0000256" key="3">
    <source>
        <dbReference type="ARBA" id="ARBA00023027"/>
    </source>
</evidence>
<evidence type="ECO:0000256" key="1">
    <source>
        <dbReference type="ARBA" id="ARBA00006484"/>
    </source>
</evidence>
<evidence type="ECO:0000313" key="5">
    <source>
        <dbReference type="EMBL" id="SNZ04600.1"/>
    </source>
</evidence>
<comment type="similarity">
    <text evidence="1">Belongs to the short-chain dehydrogenases/reductases (SDR) family.</text>
</comment>
<dbReference type="STRING" id="586416.GZ22_15465"/>
<protein>
    <submittedName>
        <fullName evidence="5">NAD(P)-dependent dehydrogenase, short-chain alcohol dehydrogenase family</fullName>
    </submittedName>
</protein>
<evidence type="ECO:0000313" key="6">
    <source>
        <dbReference type="Proteomes" id="UP000219356"/>
    </source>
</evidence>
<evidence type="ECO:0000259" key="4">
    <source>
        <dbReference type="SMART" id="SM00822"/>
    </source>
</evidence>
<dbReference type="PANTHER" id="PTHR24321:SF8">
    <property type="entry name" value="ESTRADIOL 17-BETA-DEHYDROGENASE 8-RELATED"/>
    <property type="match status" value="1"/>
</dbReference>
<feature type="domain" description="Ketoreductase" evidence="4">
    <location>
        <begin position="7"/>
        <end position="193"/>
    </location>
</feature>
<dbReference type="PRINTS" id="PR00080">
    <property type="entry name" value="SDRFAMILY"/>
</dbReference>
<dbReference type="InterPro" id="IPR002347">
    <property type="entry name" value="SDR_fam"/>
</dbReference>
<dbReference type="Pfam" id="PF13561">
    <property type="entry name" value="adh_short_C2"/>
    <property type="match status" value="1"/>
</dbReference>
<dbReference type="Gene3D" id="3.40.50.720">
    <property type="entry name" value="NAD(P)-binding Rossmann-like Domain"/>
    <property type="match status" value="1"/>
</dbReference>
<reference evidence="6" key="1">
    <citation type="submission" date="2017-09" db="EMBL/GenBank/DDBJ databases">
        <authorList>
            <person name="Varghese N."/>
            <person name="Submissions S."/>
        </authorList>
    </citation>
    <scope>NUCLEOTIDE SEQUENCE [LARGE SCALE GENOMIC DNA]</scope>
    <source>
        <strain evidence="6">CGMCC 1.8913</strain>
    </source>
</reference>
<dbReference type="RefSeq" id="WP_097039253.1">
    <property type="nucleotide sequence ID" value="NZ_OBEK01000001.1"/>
</dbReference>
<dbReference type="PRINTS" id="PR00081">
    <property type="entry name" value="GDHRDH"/>
</dbReference>
<dbReference type="GO" id="GO:0008206">
    <property type="term" value="P:bile acid metabolic process"/>
    <property type="evidence" value="ECO:0007669"/>
    <property type="project" value="UniProtKB-ARBA"/>
</dbReference>
<dbReference type="FunFam" id="3.40.50.720:FF:000084">
    <property type="entry name" value="Short-chain dehydrogenase reductase"/>
    <property type="match status" value="1"/>
</dbReference>
<keyword evidence="6" id="KW-1185">Reference proteome</keyword>
<dbReference type="SUPFAM" id="SSF51735">
    <property type="entry name" value="NAD(P)-binding Rossmann-fold domains"/>
    <property type="match status" value="1"/>
</dbReference>
<gene>
    <name evidence="5" type="ORF">SAMN05421503_0702</name>
</gene>
<dbReference type="GO" id="GO:0016491">
    <property type="term" value="F:oxidoreductase activity"/>
    <property type="evidence" value="ECO:0007669"/>
    <property type="project" value="UniProtKB-KW"/>
</dbReference>
<dbReference type="PANTHER" id="PTHR24321">
    <property type="entry name" value="DEHYDROGENASES, SHORT CHAIN"/>
    <property type="match status" value="1"/>
</dbReference>
<dbReference type="InterPro" id="IPR057326">
    <property type="entry name" value="KR_dom"/>
</dbReference>
<evidence type="ECO:0000256" key="2">
    <source>
        <dbReference type="ARBA" id="ARBA00023002"/>
    </source>
</evidence>
<organism evidence="5 6">
    <name type="scientific">Terribacillus aidingensis</name>
    <dbReference type="NCBI Taxonomy" id="586416"/>
    <lineage>
        <taxon>Bacteria</taxon>
        <taxon>Bacillati</taxon>
        <taxon>Bacillota</taxon>
        <taxon>Bacilli</taxon>
        <taxon>Bacillales</taxon>
        <taxon>Bacillaceae</taxon>
        <taxon>Terribacillus</taxon>
    </lineage>
</organism>
<keyword evidence="2" id="KW-0560">Oxidoreductase</keyword>
<dbReference type="InterPro" id="IPR036291">
    <property type="entry name" value="NAD(P)-bd_dom_sf"/>
</dbReference>
<name>A0A285N596_9BACI</name>
<accession>A0A285N596</accession>
<keyword evidence="3" id="KW-0520">NAD</keyword>
<sequence>MKEFHNKVVLITGAAGGIGSAAAIAFAEAGAKLALVDLSLTALEEAAASIDTEKLLLPADVTREQDTERYVQETINRFGRIDVFINHAGVSGDFLPITEQTAESLQDVLQVNVVGTFLGLKHVLRVMIHQKGGAVVNTACAGSLLGGPGMSTYVASKHALLGLNKTAALEVAEQGIRVNAVCPSAADTEWMDAIETKAASGHEEAARRGFEASVPKNRYAKVKEITDVMLFLASNKASFITGSYFRIDGGQGTTSA</sequence>
<dbReference type="EMBL" id="OBEK01000001">
    <property type="protein sequence ID" value="SNZ04600.1"/>
    <property type="molecule type" value="Genomic_DNA"/>
</dbReference>
<dbReference type="Proteomes" id="UP000219356">
    <property type="component" value="Unassembled WGS sequence"/>
</dbReference>
<proteinExistence type="inferred from homology"/>
<dbReference type="AlphaFoldDB" id="A0A285N596"/>
<dbReference type="OrthoDB" id="9803333at2"/>